<gene>
    <name evidence="13" type="ORF">QDX21_02440</name>
</gene>
<evidence type="ECO:0000256" key="7">
    <source>
        <dbReference type="ARBA" id="ARBA00022723"/>
    </source>
</evidence>
<comment type="cofactor">
    <cofactor evidence="2">
        <name>Mg(2+)</name>
        <dbReference type="ChEBI" id="CHEBI:18420"/>
    </cofactor>
</comment>
<evidence type="ECO:0000313" key="14">
    <source>
        <dbReference type="Proteomes" id="UP001224674"/>
    </source>
</evidence>
<dbReference type="AlphaFoldDB" id="A0AAJ6DCJ0"/>
<evidence type="ECO:0000256" key="4">
    <source>
        <dbReference type="ARBA" id="ARBA00011245"/>
    </source>
</evidence>
<feature type="compositionally biased region" description="Polar residues" evidence="11">
    <location>
        <begin position="185"/>
        <end position="201"/>
    </location>
</feature>
<dbReference type="InterPro" id="IPR022892">
    <property type="entry name" value="RNaseHI"/>
</dbReference>
<feature type="compositionally biased region" description="Polar residues" evidence="11">
    <location>
        <begin position="162"/>
        <end position="176"/>
    </location>
</feature>
<keyword evidence="7" id="KW-0479">Metal-binding</keyword>
<keyword evidence="10" id="KW-0460">Magnesium</keyword>
<protein>
    <recommendedName>
        <fullName evidence="5">ribonuclease H</fullName>
        <ecNumber evidence="5">3.1.26.4</ecNumber>
    </recommendedName>
</protein>
<dbReference type="GO" id="GO:0043137">
    <property type="term" value="P:DNA replication, removal of RNA primer"/>
    <property type="evidence" value="ECO:0007669"/>
    <property type="project" value="TreeGrafter"/>
</dbReference>
<dbReference type="GO" id="GO:0046872">
    <property type="term" value="F:metal ion binding"/>
    <property type="evidence" value="ECO:0007669"/>
    <property type="project" value="UniProtKB-KW"/>
</dbReference>
<dbReference type="GO" id="GO:0004523">
    <property type="term" value="F:RNA-DNA hybrid ribonuclease activity"/>
    <property type="evidence" value="ECO:0007669"/>
    <property type="project" value="UniProtKB-EC"/>
</dbReference>
<dbReference type="PANTHER" id="PTHR10642:SF26">
    <property type="entry name" value="RIBONUCLEASE H1"/>
    <property type="match status" value="1"/>
</dbReference>
<keyword evidence="9" id="KW-0378">Hydrolase</keyword>
<evidence type="ECO:0000256" key="10">
    <source>
        <dbReference type="ARBA" id="ARBA00022842"/>
    </source>
</evidence>
<evidence type="ECO:0000259" key="12">
    <source>
        <dbReference type="PROSITE" id="PS50879"/>
    </source>
</evidence>
<comment type="similarity">
    <text evidence="3">Belongs to the RNase H family.</text>
</comment>
<proteinExistence type="inferred from homology"/>
<evidence type="ECO:0000256" key="9">
    <source>
        <dbReference type="ARBA" id="ARBA00022801"/>
    </source>
</evidence>
<comment type="subunit">
    <text evidence="4">Monomer.</text>
</comment>
<evidence type="ECO:0000256" key="11">
    <source>
        <dbReference type="SAM" id="MobiDB-lite"/>
    </source>
</evidence>
<evidence type="ECO:0000256" key="2">
    <source>
        <dbReference type="ARBA" id="ARBA00001946"/>
    </source>
</evidence>
<evidence type="ECO:0000256" key="8">
    <source>
        <dbReference type="ARBA" id="ARBA00022759"/>
    </source>
</evidence>
<dbReference type="Gene3D" id="3.30.420.10">
    <property type="entry name" value="Ribonuclease H-like superfamily/Ribonuclease H"/>
    <property type="match status" value="1"/>
</dbReference>
<dbReference type="PROSITE" id="PS50879">
    <property type="entry name" value="RNASE_H_1"/>
    <property type="match status" value="1"/>
</dbReference>
<dbReference type="EMBL" id="CP122566">
    <property type="protein sequence ID" value="WGH93675.1"/>
    <property type="molecule type" value="Genomic_DNA"/>
</dbReference>
<feature type="domain" description="RNase H type-1" evidence="12">
    <location>
        <begin position="1"/>
        <end position="145"/>
    </location>
</feature>
<evidence type="ECO:0000256" key="1">
    <source>
        <dbReference type="ARBA" id="ARBA00000077"/>
    </source>
</evidence>
<dbReference type="EC" id="3.1.26.4" evidence="5"/>
<dbReference type="GO" id="GO:0003676">
    <property type="term" value="F:nucleic acid binding"/>
    <property type="evidence" value="ECO:0007669"/>
    <property type="project" value="InterPro"/>
</dbReference>
<dbReference type="Proteomes" id="UP001224674">
    <property type="component" value="Chromosome"/>
</dbReference>
<dbReference type="RefSeq" id="WP_110098307.1">
    <property type="nucleotide sequence ID" value="NZ_CP122561.1"/>
</dbReference>
<evidence type="ECO:0000256" key="3">
    <source>
        <dbReference type="ARBA" id="ARBA00005300"/>
    </source>
</evidence>
<evidence type="ECO:0000256" key="6">
    <source>
        <dbReference type="ARBA" id="ARBA00022722"/>
    </source>
</evidence>
<dbReference type="Pfam" id="PF00075">
    <property type="entry name" value="RNase_H"/>
    <property type="match status" value="1"/>
</dbReference>
<reference evidence="13 14" key="1">
    <citation type="submission" date="2023-03" db="EMBL/GenBank/DDBJ databases">
        <title>Complete genome sequences of several Auritidibacter ignavus strains isolated from ear infections.</title>
        <authorList>
            <person name="Baehr T."/>
            <person name="Baumhoegger A.M."/>
        </authorList>
    </citation>
    <scope>NUCLEOTIDE SEQUENCE [LARGE SCALE GENOMIC DNA]</scope>
    <source>
        <strain evidence="13 14">BABAE-6</strain>
    </source>
</reference>
<dbReference type="InterPro" id="IPR050092">
    <property type="entry name" value="RNase_H"/>
</dbReference>
<sequence length="243" mass="26694">MTELLTVAVDGSALGNPGPAGWCWYISDEHWAAGGWDEATNNQGELQAVIELLATTANLDTDLHIVADSQYVINSITQWMPGWKKRGWKKKDGKPVQNQQMMIHLDRLMTQAQQAGRKIRFDWVRGHTGHELNEAADQRARAVAEAFRDGTVPDYGPGLNSAGRSSHLTASESVAQPASADRLASGTTTTQPRPGVQVTTELSHDESETIIARARQAQRSPQQELARLIRLAMNHDYQSPPGH</sequence>
<dbReference type="InterPro" id="IPR012337">
    <property type="entry name" value="RNaseH-like_sf"/>
</dbReference>
<feature type="region of interest" description="Disordered" evidence="11">
    <location>
        <begin position="150"/>
        <end position="206"/>
    </location>
</feature>
<keyword evidence="14" id="KW-1185">Reference proteome</keyword>
<dbReference type="GeneID" id="83694910"/>
<dbReference type="SUPFAM" id="SSF53098">
    <property type="entry name" value="Ribonuclease H-like"/>
    <property type="match status" value="1"/>
</dbReference>
<organism evidence="13 14">
    <name type="scientific">Auritidibacter ignavus</name>
    <dbReference type="NCBI Taxonomy" id="678932"/>
    <lineage>
        <taxon>Bacteria</taxon>
        <taxon>Bacillati</taxon>
        <taxon>Actinomycetota</taxon>
        <taxon>Actinomycetes</taxon>
        <taxon>Micrococcales</taxon>
        <taxon>Micrococcaceae</taxon>
        <taxon>Auritidibacter</taxon>
    </lineage>
</organism>
<comment type="catalytic activity">
    <reaction evidence="1">
        <text>Endonucleolytic cleavage to 5'-phosphomonoester.</text>
        <dbReference type="EC" id="3.1.26.4"/>
    </reaction>
</comment>
<name>A0AAJ6DCJ0_9MICC</name>
<accession>A0AAJ6DCJ0</accession>
<dbReference type="CDD" id="cd09278">
    <property type="entry name" value="RNase_HI_prokaryote_like"/>
    <property type="match status" value="1"/>
</dbReference>
<evidence type="ECO:0000313" key="13">
    <source>
        <dbReference type="EMBL" id="WGH93675.1"/>
    </source>
</evidence>
<dbReference type="PANTHER" id="PTHR10642">
    <property type="entry name" value="RIBONUCLEASE H1"/>
    <property type="match status" value="1"/>
</dbReference>
<dbReference type="InterPro" id="IPR002156">
    <property type="entry name" value="RNaseH_domain"/>
</dbReference>
<dbReference type="InterPro" id="IPR036397">
    <property type="entry name" value="RNaseH_sf"/>
</dbReference>
<keyword evidence="6" id="KW-0540">Nuclease</keyword>
<evidence type="ECO:0000256" key="5">
    <source>
        <dbReference type="ARBA" id="ARBA00012180"/>
    </source>
</evidence>
<keyword evidence="8" id="KW-0255">Endonuclease</keyword>